<proteinExistence type="inferred from homology"/>
<comment type="caution">
    <text evidence="4">The sequence shown here is derived from an EMBL/GenBank/DDBJ whole genome shotgun (WGS) entry which is preliminary data.</text>
</comment>
<evidence type="ECO:0000313" key="5">
    <source>
        <dbReference type="Proteomes" id="UP000522262"/>
    </source>
</evidence>
<accession>A0A8H5MIT3</accession>
<organism evidence="4 5">
    <name type="scientific">Fusarium mexicanum</name>
    <dbReference type="NCBI Taxonomy" id="751941"/>
    <lineage>
        <taxon>Eukaryota</taxon>
        <taxon>Fungi</taxon>
        <taxon>Dikarya</taxon>
        <taxon>Ascomycota</taxon>
        <taxon>Pezizomycotina</taxon>
        <taxon>Sordariomycetes</taxon>
        <taxon>Hypocreomycetidae</taxon>
        <taxon>Hypocreales</taxon>
        <taxon>Nectriaceae</taxon>
        <taxon>Fusarium</taxon>
        <taxon>Fusarium fujikuroi species complex</taxon>
    </lineage>
</organism>
<gene>
    <name evidence="4" type="ORF">FMEXI_13659</name>
</gene>
<dbReference type="Pfam" id="PF13589">
    <property type="entry name" value="HATPase_c_3"/>
    <property type="match status" value="1"/>
</dbReference>
<sequence>MVIRQLPQDVVDKIKSSVNITSLNGVVCGLITNSLDAGASKINISIDYSRGNCTVEDNGSGIPPEEFKDGGGLGKLHHTSKFPSRSSVHGKHGDFLASLATFSLLTITSHHQRHISHNSISFHNSRILARHLPSPPESRLVNFDHGTRTTVRDLFGNMPVRVKQRVMFTERSALDKEWSKLIRAVVGLLLAWPLGVSVSLKNAGTQRELRFRPTEKSDIMSRSSRLLTQAGLADSDDTDTWVPISASCGPISVKGAISTNPVATRRSQFISLGIQPVSNEFGTDVLYEEINKTFGNSSFGVIDGDEEHNGNSPKLEEFTGRDLKSRKGIERWPMFYLKISTTGPGGFDSPDRLNSQGQTLSAIIDLLKATCYGFLKKHHFRPQKVRLAPEESLFSTARTLGRSKKPKKQPASSSDGSRASSVTPVSRSGSSLGARADSPFEGWHRVKVGRATPLSATSKAVDIRTKLREESPGGRLVGEGGKLLRKPFDEPSPEPEDEKAGSSAKGGVISGACTVDDTTGDGDTSGSVTCQGAQKRDKHPSKWLQGVISSWENPIFHPVEPLVPCIDSSAQDQLHTCGHGSVHIGFETGSMSLSGRISRHALARATVIEQVDRKFILVKLPLERAVSGALVHEKQSSALVMLDQHAVDERCQLEDLMATYFTHDPLTNQTSPMIEPLGRPVIFEVSKEEWTLLELHRDYFAAWGITYQTPISSQNKVIVTGLPPSIIERCRLEPRLLIELLRTEVWRSVDSSVPLVRPSTTTPDKPLISRFNGCPRGILELLHSRACRSAIMFNDVLSCAHGRPSMAPLIDLGNGAKFGGWQESKRQKTFSWKSWIGESS</sequence>
<dbReference type="SUPFAM" id="SSF55874">
    <property type="entry name" value="ATPase domain of HSP90 chaperone/DNA topoisomerase II/histidine kinase"/>
    <property type="match status" value="1"/>
</dbReference>
<dbReference type="GO" id="GO:0005524">
    <property type="term" value="F:ATP binding"/>
    <property type="evidence" value="ECO:0007669"/>
    <property type="project" value="InterPro"/>
</dbReference>
<evidence type="ECO:0000256" key="2">
    <source>
        <dbReference type="SAM" id="MobiDB-lite"/>
    </source>
</evidence>
<protein>
    <submittedName>
        <fullName evidence="4">DNA mismatch repair MLH3</fullName>
    </submittedName>
</protein>
<feature type="compositionally biased region" description="Low complexity" evidence="2">
    <location>
        <begin position="409"/>
        <end position="431"/>
    </location>
</feature>
<dbReference type="SUPFAM" id="SSF118116">
    <property type="entry name" value="DNA mismatch repair protein MutL"/>
    <property type="match status" value="1"/>
</dbReference>
<dbReference type="Pfam" id="PF08676">
    <property type="entry name" value="MutL_C"/>
    <property type="match status" value="1"/>
</dbReference>
<dbReference type="GO" id="GO:0032300">
    <property type="term" value="C:mismatch repair complex"/>
    <property type="evidence" value="ECO:0007669"/>
    <property type="project" value="InterPro"/>
</dbReference>
<dbReference type="InterPro" id="IPR036890">
    <property type="entry name" value="HATPase_C_sf"/>
</dbReference>
<dbReference type="Gene3D" id="3.30.1540.20">
    <property type="entry name" value="MutL, C-terminal domain, dimerisation subdomain"/>
    <property type="match status" value="1"/>
</dbReference>
<reference evidence="4 5" key="1">
    <citation type="submission" date="2020-05" db="EMBL/GenBank/DDBJ databases">
        <title>Identification and distribution of gene clusters putatively required for synthesis of sphingolipid metabolism inhibitors in phylogenetically diverse species of the filamentous fungus Fusarium.</title>
        <authorList>
            <person name="Kim H.-S."/>
            <person name="Busman M."/>
            <person name="Brown D.W."/>
            <person name="Divon H."/>
            <person name="Uhlig S."/>
            <person name="Proctor R.H."/>
        </authorList>
    </citation>
    <scope>NUCLEOTIDE SEQUENCE [LARGE SCALE GENOMIC DNA]</scope>
    <source>
        <strain evidence="4 5">NRRL 53147</strain>
    </source>
</reference>
<dbReference type="GO" id="GO:0140664">
    <property type="term" value="F:ATP-dependent DNA damage sensor activity"/>
    <property type="evidence" value="ECO:0007669"/>
    <property type="project" value="InterPro"/>
</dbReference>
<feature type="region of interest" description="Disordered" evidence="2">
    <location>
        <begin position="463"/>
        <end position="541"/>
    </location>
</feature>
<evidence type="ECO:0000256" key="1">
    <source>
        <dbReference type="ARBA" id="ARBA00006082"/>
    </source>
</evidence>
<dbReference type="EMBL" id="JAAOAM010000495">
    <property type="protein sequence ID" value="KAF5530273.1"/>
    <property type="molecule type" value="Genomic_DNA"/>
</dbReference>
<evidence type="ECO:0000313" key="4">
    <source>
        <dbReference type="EMBL" id="KAF5530273.1"/>
    </source>
</evidence>
<dbReference type="GO" id="GO:0006298">
    <property type="term" value="P:mismatch repair"/>
    <property type="evidence" value="ECO:0007669"/>
    <property type="project" value="InterPro"/>
</dbReference>
<dbReference type="Proteomes" id="UP000522262">
    <property type="component" value="Unassembled WGS sequence"/>
</dbReference>
<dbReference type="SMART" id="SM00853">
    <property type="entry name" value="MutL_C"/>
    <property type="match status" value="1"/>
</dbReference>
<feature type="compositionally biased region" description="Low complexity" evidence="2">
    <location>
        <begin position="514"/>
        <end position="529"/>
    </location>
</feature>
<dbReference type="PANTHER" id="PTHR10073:SF47">
    <property type="entry name" value="DNA MISMATCH REPAIR PROTEIN MLH3"/>
    <property type="match status" value="1"/>
</dbReference>
<keyword evidence="5" id="KW-1185">Reference proteome</keyword>
<feature type="domain" description="MutL C-terminal dimerisation" evidence="3">
    <location>
        <begin position="607"/>
        <end position="797"/>
    </location>
</feature>
<name>A0A8H5MIT3_9HYPO</name>
<dbReference type="GO" id="GO:0016887">
    <property type="term" value="F:ATP hydrolysis activity"/>
    <property type="evidence" value="ECO:0007669"/>
    <property type="project" value="InterPro"/>
</dbReference>
<dbReference type="InterPro" id="IPR042120">
    <property type="entry name" value="MutL_C_dimsub"/>
</dbReference>
<evidence type="ECO:0000259" key="3">
    <source>
        <dbReference type="SMART" id="SM00853"/>
    </source>
</evidence>
<dbReference type="InterPro" id="IPR037198">
    <property type="entry name" value="MutL_C_sf"/>
</dbReference>
<dbReference type="InterPro" id="IPR038973">
    <property type="entry name" value="MutL/Mlh/Pms-like"/>
</dbReference>
<dbReference type="PANTHER" id="PTHR10073">
    <property type="entry name" value="DNA MISMATCH REPAIR PROTEIN MLH, PMS, MUTL"/>
    <property type="match status" value="1"/>
</dbReference>
<feature type="region of interest" description="Disordered" evidence="2">
    <location>
        <begin position="396"/>
        <end position="437"/>
    </location>
</feature>
<dbReference type="AlphaFoldDB" id="A0A8H5MIT3"/>
<dbReference type="InterPro" id="IPR014790">
    <property type="entry name" value="MutL_C"/>
</dbReference>
<dbReference type="Gene3D" id="3.30.565.10">
    <property type="entry name" value="Histidine kinase-like ATPase, C-terminal domain"/>
    <property type="match status" value="1"/>
</dbReference>
<comment type="similarity">
    <text evidence="1">Belongs to the DNA mismatch repair MutL/HexB family.</text>
</comment>
<feature type="compositionally biased region" description="Basic and acidic residues" evidence="2">
    <location>
        <begin position="463"/>
        <end position="472"/>
    </location>
</feature>